<dbReference type="PANTHER" id="PTHR42647:SF6">
    <property type="entry name" value="RING-TYPE DOMAIN-CONTAINING PROTEIN"/>
    <property type="match status" value="1"/>
</dbReference>
<keyword evidence="5" id="KW-0175">Coiled coil</keyword>
<evidence type="ECO:0000313" key="10">
    <source>
        <dbReference type="Proteomes" id="UP000583929"/>
    </source>
</evidence>
<dbReference type="InterPro" id="IPR001841">
    <property type="entry name" value="Znf_RING"/>
</dbReference>
<evidence type="ECO:0000256" key="1">
    <source>
        <dbReference type="ARBA" id="ARBA00022723"/>
    </source>
</evidence>
<dbReference type="OMA" id="CCNSQKS"/>
<proteinExistence type="predicted"/>
<dbReference type="AlphaFoldDB" id="A0A7J6FAN2"/>
<evidence type="ECO:0000256" key="3">
    <source>
        <dbReference type="ARBA" id="ARBA00022833"/>
    </source>
</evidence>
<evidence type="ECO:0000313" key="8">
    <source>
        <dbReference type="EMBL" id="KAF4371989.1"/>
    </source>
</evidence>
<feature type="domain" description="RING-type" evidence="6">
    <location>
        <begin position="264"/>
        <end position="299"/>
    </location>
</feature>
<reference evidence="9 10" key="1">
    <citation type="journal article" date="2020" name="bioRxiv">
        <title>Sequence and annotation of 42 cannabis genomes reveals extensive copy number variation in cannabinoid synthesis and pathogen resistance genes.</title>
        <authorList>
            <person name="Mckernan K.J."/>
            <person name="Helbert Y."/>
            <person name="Kane L.T."/>
            <person name="Ebling H."/>
            <person name="Zhang L."/>
            <person name="Liu B."/>
            <person name="Eaton Z."/>
            <person name="Mclaughlin S."/>
            <person name="Kingan S."/>
            <person name="Baybayan P."/>
            <person name="Concepcion G."/>
            <person name="Jordan M."/>
            <person name="Riva A."/>
            <person name="Barbazuk W."/>
            <person name="Harkins T."/>
        </authorList>
    </citation>
    <scope>NUCLEOTIDE SEQUENCE [LARGE SCALE GENOMIC DNA]</scope>
    <source>
        <strain evidence="9 10">cv. Jamaican Lion 4</strain>
        <strain evidence="8">Father</strain>
        <strain evidence="7">Mother</strain>
        <tissue evidence="7">Leaf</tissue>
    </source>
</reference>
<dbReference type="PANTHER" id="PTHR42647">
    <property type="entry name" value="SBP (S-RIBONUCLEASE BINDING PROTEIN) FAMILY PROTEIN"/>
    <property type="match status" value="1"/>
</dbReference>
<organism evidence="7 9">
    <name type="scientific">Cannabis sativa</name>
    <name type="common">Hemp</name>
    <name type="synonym">Marijuana</name>
    <dbReference type="NCBI Taxonomy" id="3483"/>
    <lineage>
        <taxon>Eukaryota</taxon>
        <taxon>Viridiplantae</taxon>
        <taxon>Streptophyta</taxon>
        <taxon>Embryophyta</taxon>
        <taxon>Tracheophyta</taxon>
        <taxon>Spermatophyta</taxon>
        <taxon>Magnoliopsida</taxon>
        <taxon>eudicotyledons</taxon>
        <taxon>Gunneridae</taxon>
        <taxon>Pentapetalae</taxon>
        <taxon>rosids</taxon>
        <taxon>fabids</taxon>
        <taxon>Rosales</taxon>
        <taxon>Cannabaceae</taxon>
        <taxon>Cannabis</taxon>
    </lineage>
</organism>
<accession>A0A7J6FAN2</accession>
<dbReference type="EMBL" id="JAATIP010000146">
    <property type="protein sequence ID" value="KAF4366830.1"/>
    <property type="molecule type" value="Genomic_DNA"/>
</dbReference>
<keyword evidence="2 4" id="KW-0863">Zinc-finger</keyword>
<evidence type="ECO:0000256" key="2">
    <source>
        <dbReference type="ARBA" id="ARBA00022771"/>
    </source>
</evidence>
<sequence>MAIQAHLYQENLGFPLFGSQDLMMMPVADVVHNGCGVNSNFGFNQFCFDIPQKNHQQQIMMPELQNLQPRNDTVWFDHNTKNNTSNMTTATPTPTPSTMAFSHSVMDQVEKQRQEIDHYMKFQNEKLRLLLEEQRKQQFLTLIKKVEPKLLGLLRYKDEELLQATKRSMELEDLLRKLEAENQIWQRLAQENEAMVVSLNNSLEEARERAMCCFNNGAEDAESCCDVGMDEEEEENRQVAEREQNDDVIVVTEENREHKTTMVCKACNSRSSSVLFLPCRHLCSCKICEPFLDSCPVCRTTKKASIEALIF</sequence>
<dbReference type="FunFam" id="3.30.40.10:FF:000239">
    <property type="entry name" value="probable BOI-related E3 ubiquitin-protein ligase 2"/>
    <property type="match status" value="1"/>
</dbReference>
<dbReference type="Pfam" id="PF13920">
    <property type="entry name" value="zf-C3HC4_3"/>
    <property type="match status" value="1"/>
</dbReference>
<dbReference type="PROSITE" id="PS50089">
    <property type="entry name" value="ZF_RING_2"/>
    <property type="match status" value="1"/>
</dbReference>
<keyword evidence="10" id="KW-1185">Reference proteome</keyword>
<gene>
    <name evidence="7" type="ORF">F8388_013895</name>
    <name evidence="8" type="ORF">G4B88_001489</name>
</gene>
<feature type="coiled-coil region" evidence="5">
    <location>
        <begin position="161"/>
        <end position="209"/>
    </location>
</feature>
<dbReference type="Proteomes" id="UP000583929">
    <property type="component" value="Unassembled WGS sequence"/>
</dbReference>
<protein>
    <recommendedName>
        <fullName evidence="6">RING-type domain-containing protein</fullName>
    </recommendedName>
</protein>
<dbReference type="Gene3D" id="3.30.40.10">
    <property type="entry name" value="Zinc/RING finger domain, C3HC4 (zinc finger)"/>
    <property type="match status" value="1"/>
</dbReference>
<evidence type="ECO:0000259" key="6">
    <source>
        <dbReference type="PROSITE" id="PS50089"/>
    </source>
</evidence>
<evidence type="ECO:0000256" key="4">
    <source>
        <dbReference type="PROSITE-ProRule" id="PRU00175"/>
    </source>
</evidence>
<accession>A0A803QT69</accession>
<name>A0A7J6FAN2_CANSA</name>
<dbReference type="GO" id="GO:0008270">
    <property type="term" value="F:zinc ion binding"/>
    <property type="evidence" value="ECO:0007669"/>
    <property type="project" value="UniProtKB-KW"/>
</dbReference>
<dbReference type="GO" id="GO:0004842">
    <property type="term" value="F:ubiquitin-protein transferase activity"/>
    <property type="evidence" value="ECO:0007669"/>
    <property type="project" value="TreeGrafter"/>
</dbReference>
<dbReference type="EMBL" id="JAATIQ010000191">
    <property type="protein sequence ID" value="KAF4371989.1"/>
    <property type="molecule type" value="Genomic_DNA"/>
</dbReference>
<keyword evidence="1" id="KW-0479">Metal-binding</keyword>
<evidence type="ECO:0000256" key="5">
    <source>
        <dbReference type="SAM" id="Coils"/>
    </source>
</evidence>
<dbReference type="PIRSF" id="PIRSF036836">
    <property type="entry name" value="RNase_bind_SBP1"/>
    <property type="match status" value="1"/>
</dbReference>
<dbReference type="InterPro" id="IPR013083">
    <property type="entry name" value="Znf_RING/FYVE/PHD"/>
</dbReference>
<evidence type="ECO:0000313" key="9">
    <source>
        <dbReference type="Proteomes" id="UP000525078"/>
    </source>
</evidence>
<comment type="caution">
    <text evidence="7">The sequence shown here is derived from an EMBL/GenBank/DDBJ whole genome shotgun (WGS) entry which is preliminary data.</text>
</comment>
<evidence type="ECO:0000313" key="7">
    <source>
        <dbReference type="EMBL" id="KAF4366830.1"/>
    </source>
</evidence>
<dbReference type="OrthoDB" id="1711136at2759"/>
<keyword evidence="3" id="KW-0862">Zinc</keyword>
<dbReference type="Proteomes" id="UP000525078">
    <property type="component" value="Unassembled WGS sequence"/>
</dbReference>